<dbReference type="OrthoDB" id="10251727at2759"/>
<dbReference type="Proteomes" id="UP000761534">
    <property type="component" value="Unassembled WGS sequence"/>
</dbReference>
<feature type="compositionally biased region" description="Basic and acidic residues" evidence="1">
    <location>
        <begin position="258"/>
        <end position="273"/>
    </location>
</feature>
<comment type="caution">
    <text evidence="2">The sequence shown here is derived from an EMBL/GenBank/DDBJ whole genome shotgun (WGS) entry which is preliminary data.</text>
</comment>
<gene>
    <name evidence="2" type="ORF">TRICI_004780</name>
</gene>
<dbReference type="VEuPathDB" id="FungiDB:TRICI_004780"/>
<sequence>MLQKEKTIEANKALLEYLEKKKKEEGENKNDLLLGDEAEAVYVQISTKKFVSDKKVLKPKRVAVPHSMNQNAEVCIFTKDPQRSYKNALMAETAATHGMVARIIGVSKLKGKFKSYESRRQLLNMYDIFLSEDSVVTTLPKLLGKVFYDGPVTKMPLPVRLTSDGKISDTKARSEITKVTNSAIFTLSPGTTVSIKVGDTSFSPTQLQENIDAVVDYFTTHIPKGVWDNIRSISVKSASSPSLPIYAAAKIYSEDDIKDENKEPEIAQADKKAKSDKRKRTTLTRLEKALAEVVDEDELERFTKKPVKQALQDSN</sequence>
<dbReference type="InterPro" id="IPR050257">
    <property type="entry name" value="eL8/uL1-like"/>
</dbReference>
<dbReference type="GO" id="GO:0003723">
    <property type="term" value="F:RNA binding"/>
    <property type="evidence" value="ECO:0007669"/>
    <property type="project" value="InterPro"/>
</dbReference>
<protein>
    <recommendedName>
        <fullName evidence="4">Ribosomal protein L1</fullName>
    </recommendedName>
</protein>
<feature type="region of interest" description="Disordered" evidence="1">
    <location>
        <begin position="258"/>
        <end position="279"/>
    </location>
</feature>
<dbReference type="Pfam" id="PF00687">
    <property type="entry name" value="Ribosomal_L1"/>
    <property type="match status" value="1"/>
</dbReference>
<evidence type="ECO:0000256" key="1">
    <source>
        <dbReference type="SAM" id="MobiDB-lite"/>
    </source>
</evidence>
<proteinExistence type="predicted"/>
<dbReference type="Gene3D" id="3.40.50.790">
    <property type="match status" value="1"/>
</dbReference>
<dbReference type="SUPFAM" id="SSF56808">
    <property type="entry name" value="Ribosomal protein L1"/>
    <property type="match status" value="1"/>
</dbReference>
<dbReference type="EMBL" id="SWFS01000365">
    <property type="protein sequence ID" value="KAA8908432.1"/>
    <property type="molecule type" value="Genomic_DNA"/>
</dbReference>
<dbReference type="Gene3D" id="3.30.190.20">
    <property type="match status" value="1"/>
</dbReference>
<name>A0A642UZH2_9ASCO</name>
<dbReference type="InterPro" id="IPR028364">
    <property type="entry name" value="Ribosomal_uL1/biogenesis"/>
</dbReference>
<keyword evidence="3" id="KW-1185">Reference proteome</keyword>
<organism evidence="2 3">
    <name type="scientific">Trichomonascus ciferrii</name>
    <dbReference type="NCBI Taxonomy" id="44093"/>
    <lineage>
        <taxon>Eukaryota</taxon>
        <taxon>Fungi</taxon>
        <taxon>Dikarya</taxon>
        <taxon>Ascomycota</taxon>
        <taxon>Saccharomycotina</taxon>
        <taxon>Dipodascomycetes</taxon>
        <taxon>Dipodascales</taxon>
        <taxon>Trichomonascaceae</taxon>
        <taxon>Trichomonascus</taxon>
        <taxon>Trichomonascus ciferrii complex</taxon>
    </lineage>
</organism>
<dbReference type="InterPro" id="IPR023674">
    <property type="entry name" value="Ribosomal_uL1-like"/>
</dbReference>
<dbReference type="PANTHER" id="PTHR23105">
    <property type="entry name" value="RIBOSOMAL PROTEIN L7AE FAMILY MEMBER"/>
    <property type="match status" value="1"/>
</dbReference>
<dbReference type="InterPro" id="IPR016095">
    <property type="entry name" value="Ribosomal_uL1_3-a/b-sand"/>
</dbReference>
<dbReference type="CDD" id="cd00403">
    <property type="entry name" value="Ribosomal_L1"/>
    <property type="match status" value="1"/>
</dbReference>
<reference evidence="2" key="1">
    <citation type="journal article" date="2019" name="G3 (Bethesda)">
        <title>Genome Assemblies of Two Rare Opportunistic Yeast Pathogens: Diutina rugosa (syn. Candida rugosa) and Trichomonascus ciferrii (syn. Candida ciferrii).</title>
        <authorList>
            <person name="Mixao V."/>
            <person name="Saus E."/>
            <person name="Hansen A.P."/>
            <person name="Lass-Florl C."/>
            <person name="Gabaldon T."/>
        </authorList>
    </citation>
    <scope>NUCLEOTIDE SEQUENCE</scope>
    <source>
        <strain evidence="2">CBS 4856</strain>
    </source>
</reference>
<evidence type="ECO:0008006" key="4">
    <source>
        <dbReference type="Google" id="ProtNLM"/>
    </source>
</evidence>
<accession>A0A642UZH2</accession>
<evidence type="ECO:0000313" key="2">
    <source>
        <dbReference type="EMBL" id="KAA8908432.1"/>
    </source>
</evidence>
<evidence type="ECO:0000313" key="3">
    <source>
        <dbReference type="Proteomes" id="UP000761534"/>
    </source>
</evidence>
<dbReference type="AlphaFoldDB" id="A0A642UZH2"/>